<reference evidence="5" key="2">
    <citation type="journal article" date="2021" name="PeerJ">
        <title>Extensive microbial diversity within the chicken gut microbiome revealed by metagenomics and culture.</title>
        <authorList>
            <person name="Gilroy R."/>
            <person name="Ravi A."/>
            <person name="Getino M."/>
            <person name="Pursley I."/>
            <person name="Horton D.L."/>
            <person name="Alikhan N.F."/>
            <person name="Baker D."/>
            <person name="Gharbi K."/>
            <person name="Hall N."/>
            <person name="Watson M."/>
            <person name="Adriaenssens E.M."/>
            <person name="Foster-Nyarko E."/>
            <person name="Jarju S."/>
            <person name="Secka A."/>
            <person name="Antonio M."/>
            <person name="Oren A."/>
            <person name="Chaudhuri R.R."/>
            <person name="La Ragione R."/>
            <person name="Hildebrand F."/>
            <person name="Pallen M.J."/>
        </authorList>
    </citation>
    <scope>NUCLEOTIDE SEQUENCE</scope>
    <source>
        <strain evidence="5">6086</strain>
    </source>
</reference>
<name>A0A9D1K2T7_9FIRM</name>
<dbReference type="GO" id="GO:0051604">
    <property type="term" value="P:protein maturation"/>
    <property type="evidence" value="ECO:0007669"/>
    <property type="project" value="UniProtKB-UniRule"/>
</dbReference>
<keyword evidence="2 3" id="KW-0456">Lyase</keyword>
<dbReference type="HAMAP" id="MF_01074">
    <property type="entry name" value="LarC"/>
    <property type="match status" value="1"/>
</dbReference>
<feature type="compositionally biased region" description="Basic and acidic residues" evidence="4">
    <location>
        <begin position="90"/>
        <end position="122"/>
    </location>
</feature>
<evidence type="ECO:0000313" key="6">
    <source>
        <dbReference type="Proteomes" id="UP000824141"/>
    </source>
</evidence>
<dbReference type="InterPro" id="IPR002822">
    <property type="entry name" value="Ni_insertion"/>
</dbReference>
<dbReference type="EMBL" id="DVJM01000214">
    <property type="protein sequence ID" value="HIS79640.1"/>
    <property type="molecule type" value="Genomic_DNA"/>
</dbReference>
<sequence length="442" mass="47920">MKTLYLECAMGAAGDMLMSALYELLDNKDDFLRVMNSLSLPGVEVHAEPAVTAGIAGTHMRVLVHGQEELEHGHEHEHCHGHEHYHDHEHEHCHDHEHPHEHGHCHDHVHGEELSHTHSHEHGHAHHHHAGPGEIAALIDTLPLPETVRKRARSVYDAIAAAEARAHGCPVGDVHFHEVGALDAVADVVGVCYAMELLAPDRVVVSPVHVGSGTVRCAHGVMPVPAPATSYLLEGVPIYGGAVRGELCTPTGAALLREFASSFGSMPAMVTECVGIGVGTKQFEQANCVRAFFGRESAGEAAPGSEANGEICELVCNLDDMTPEELAFAASRLLELGALDVYLTPGTMKKGRPGHVLTVLCEPLREAEFARLILRHTTTNGLRVRCCAKYFLKPGQEETETPWGTVRVKTAEGFGVTHRKMEFEDAAALARKHDIPLPKLKD</sequence>
<reference evidence="5" key="1">
    <citation type="submission" date="2020-10" db="EMBL/GenBank/DDBJ databases">
        <authorList>
            <person name="Gilroy R."/>
        </authorList>
    </citation>
    <scope>NUCLEOTIDE SEQUENCE</scope>
    <source>
        <strain evidence="5">6086</strain>
    </source>
</reference>
<comment type="similarity">
    <text evidence="3">Belongs to the LarC family.</text>
</comment>
<protein>
    <recommendedName>
        <fullName evidence="3">Pyridinium-3,5-bisthiocarboxylic acid mononucleotide nickel insertion protein</fullName>
        <shortName evidence="3">P2TMN nickel insertion protein</shortName>
        <ecNumber evidence="3">4.99.1.12</ecNumber>
    </recommendedName>
    <alternativeName>
        <fullName evidence="3">Nickel-pincer cofactor biosynthesis protein LarC</fullName>
    </alternativeName>
</protein>
<dbReference type="PANTHER" id="PTHR36566:SF1">
    <property type="entry name" value="PYRIDINIUM-3,5-BISTHIOCARBOXYLIC ACID MONONUCLEOTIDE NICKEL INSERTION PROTEIN"/>
    <property type="match status" value="1"/>
</dbReference>
<keyword evidence="1 3" id="KW-0533">Nickel</keyword>
<evidence type="ECO:0000256" key="1">
    <source>
        <dbReference type="ARBA" id="ARBA00022596"/>
    </source>
</evidence>
<dbReference type="EC" id="4.99.1.12" evidence="3"/>
<evidence type="ECO:0000256" key="4">
    <source>
        <dbReference type="SAM" id="MobiDB-lite"/>
    </source>
</evidence>
<dbReference type="AlphaFoldDB" id="A0A9D1K2T7"/>
<evidence type="ECO:0000256" key="2">
    <source>
        <dbReference type="ARBA" id="ARBA00023239"/>
    </source>
</evidence>
<comment type="catalytic activity">
    <reaction evidence="3">
        <text>Ni(II)-pyridinium-3,5-bisthiocarboxylate mononucleotide = pyridinium-3,5-bisthiocarboxylate mononucleotide + Ni(2+)</text>
        <dbReference type="Rhea" id="RHEA:54784"/>
        <dbReference type="ChEBI" id="CHEBI:49786"/>
        <dbReference type="ChEBI" id="CHEBI:137372"/>
        <dbReference type="ChEBI" id="CHEBI:137373"/>
        <dbReference type="EC" id="4.99.1.12"/>
    </reaction>
</comment>
<accession>A0A9D1K2T7</accession>
<proteinExistence type="inferred from homology"/>
<dbReference type="PANTHER" id="PTHR36566">
    <property type="entry name" value="NICKEL INSERTION PROTEIN-RELATED"/>
    <property type="match status" value="1"/>
</dbReference>
<evidence type="ECO:0000256" key="3">
    <source>
        <dbReference type="HAMAP-Rule" id="MF_01074"/>
    </source>
</evidence>
<gene>
    <name evidence="3 5" type="primary">larC</name>
    <name evidence="5" type="ORF">IAD03_09750</name>
</gene>
<dbReference type="Gene3D" id="3.30.70.1380">
    <property type="entry name" value="Transcriptional regulatory protein pf0864 domain like"/>
    <property type="match status" value="1"/>
</dbReference>
<comment type="caution">
    <text evidence="5">The sequence shown here is derived from an EMBL/GenBank/DDBJ whole genome shotgun (WGS) entry which is preliminary data.</text>
</comment>
<organism evidence="5 6">
    <name type="scientific">Candidatus Caccousia stercoris</name>
    <dbReference type="NCBI Taxonomy" id="2840723"/>
    <lineage>
        <taxon>Bacteria</taxon>
        <taxon>Bacillati</taxon>
        <taxon>Bacillota</taxon>
        <taxon>Clostridia</taxon>
        <taxon>Eubacteriales</taxon>
        <taxon>Oscillospiraceae</taxon>
        <taxon>Oscillospiraceae incertae sedis</taxon>
        <taxon>Candidatus Caccousia</taxon>
    </lineage>
</organism>
<dbReference type="GO" id="GO:0016151">
    <property type="term" value="F:nickel cation binding"/>
    <property type="evidence" value="ECO:0007669"/>
    <property type="project" value="UniProtKB-UniRule"/>
</dbReference>
<dbReference type="NCBIfam" id="TIGR00299">
    <property type="entry name" value="nickel pincer cofactor biosynthesis protein LarC"/>
    <property type="match status" value="1"/>
</dbReference>
<dbReference type="Proteomes" id="UP000824141">
    <property type="component" value="Unassembled WGS sequence"/>
</dbReference>
<evidence type="ECO:0000313" key="5">
    <source>
        <dbReference type="EMBL" id="HIS79640.1"/>
    </source>
</evidence>
<feature type="region of interest" description="Disordered" evidence="4">
    <location>
        <begin position="90"/>
        <end position="129"/>
    </location>
</feature>
<dbReference type="Pfam" id="PF01969">
    <property type="entry name" value="Ni_insertion"/>
    <property type="match status" value="1"/>
</dbReference>
<comment type="function">
    <text evidence="3">Involved in the biosynthesis of a nickel-pincer cofactor ((SCS)Ni(II) pincer complex). Binds Ni(2+), and functions in nickel delivery to pyridinium-3,5-bisthiocarboxylic acid mononucleotide (P2TMN), to form the mature cofactor. Is thus probably required for the activation of nickel-pincer cofactor-dependent enzymes.</text>
</comment>
<dbReference type="GO" id="GO:0016829">
    <property type="term" value="F:lyase activity"/>
    <property type="evidence" value="ECO:0007669"/>
    <property type="project" value="UniProtKB-UniRule"/>
</dbReference>